<evidence type="ECO:0000313" key="2">
    <source>
        <dbReference type="Proteomes" id="UP000199800"/>
    </source>
</evidence>
<name>A0A1H9Y9C6_9FIRM</name>
<sequence length="233" mass="26690">MRKFEMLNVICKDCELTAKEKLVAQYFVYKSNKSGACYPCVNKIAEDCSVSRRTVQRATKKLAEKEYIIKEERFKFGKQTSNLYTFNTLLFENIMQREKEIELESRQEKANSTVVAMEVIELEELLNIENTDTIIEADQESIDLDDLIMSGTQEEDSIECAQEEVPFKEPNQEQINKEEIFFSVSLLAWFICILDGRDIQPGKGGQDNLITIGNHNSISSIASRKIMGAFFPP</sequence>
<accession>A0A1H9Y9C6</accession>
<dbReference type="Proteomes" id="UP000199800">
    <property type="component" value="Unassembled WGS sequence"/>
</dbReference>
<reference evidence="1 2" key="1">
    <citation type="submission" date="2016-10" db="EMBL/GenBank/DDBJ databases">
        <authorList>
            <person name="de Groot N.N."/>
        </authorList>
    </citation>
    <scope>NUCLEOTIDE SEQUENCE [LARGE SCALE GENOMIC DNA]</scope>
    <source>
        <strain evidence="1 2">DSM 1801</strain>
    </source>
</reference>
<gene>
    <name evidence="1" type="ORF">SAMN04487772_101233</name>
</gene>
<organism evidence="1 2">
    <name type="scientific">[Clostridium] polysaccharolyticum</name>
    <dbReference type="NCBI Taxonomy" id="29364"/>
    <lineage>
        <taxon>Bacteria</taxon>
        <taxon>Bacillati</taxon>
        <taxon>Bacillota</taxon>
        <taxon>Clostridia</taxon>
        <taxon>Lachnospirales</taxon>
        <taxon>Lachnospiraceae</taxon>
    </lineage>
</organism>
<proteinExistence type="predicted"/>
<keyword evidence="2" id="KW-1185">Reference proteome</keyword>
<dbReference type="Gene3D" id="1.10.10.10">
    <property type="entry name" value="Winged helix-like DNA-binding domain superfamily/Winged helix DNA-binding domain"/>
    <property type="match status" value="1"/>
</dbReference>
<dbReference type="AlphaFoldDB" id="A0A1H9Y9C6"/>
<protein>
    <submittedName>
        <fullName evidence="1">Helix-turn-helix domain-containing protein</fullName>
    </submittedName>
</protein>
<dbReference type="Pfam" id="PF13730">
    <property type="entry name" value="HTH_36"/>
    <property type="match status" value="1"/>
</dbReference>
<dbReference type="InterPro" id="IPR036388">
    <property type="entry name" value="WH-like_DNA-bd_sf"/>
</dbReference>
<evidence type="ECO:0000313" key="1">
    <source>
        <dbReference type="EMBL" id="SES65533.1"/>
    </source>
</evidence>
<dbReference type="STRING" id="29364.SAMN04487772_101233"/>
<dbReference type="RefSeq" id="WP_092475209.1">
    <property type="nucleotide sequence ID" value="NZ_FOHN01000001.1"/>
</dbReference>
<dbReference type="EMBL" id="FOHN01000001">
    <property type="protein sequence ID" value="SES65533.1"/>
    <property type="molecule type" value="Genomic_DNA"/>
</dbReference>
<dbReference type="OrthoDB" id="9799748at2"/>